<feature type="region of interest" description="Disordered" evidence="1">
    <location>
        <begin position="1"/>
        <end position="22"/>
    </location>
</feature>
<organism evidence="2 3">
    <name type="scientific">Ovis ammon polii</name>
    <dbReference type="NCBI Taxonomy" id="230172"/>
    <lineage>
        <taxon>Eukaryota</taxon>
        <taxon>Metazoa</taxon>
        <taxon>Chordata</taxon>
        <taxon>Craniata</taxon>
        <taxon>Vertebrata</taxon>
        <taxon>Euteleostomi</taxon>
        <taxon>Mammalia</taxon>
        <taxon>Eutheria</taxon>
        <taxon>Laurasiatheria</taxon>
        <taxon>Artiodactyla</taxon>
        <taxon>Ruminantia</taxon>
        <taxon>Pecora</taxon>
        <taxon>Bovidae</taxon>
        <taxon>Caprinae</taxon>
        <taxon>Ovis</taxon>
    </lineage>
</organism>
<name>A0AAD4TN17_OVIAM</name>
<dbReference type="EMBL" id="JAKZEL010000027">
    <property type="protein sequence ID" value="KAI4529507.1"/>
    <property type="molecule type" value="Genomic_DNA"/>
</dbReference>
<keyword evidence="3" id="KW-1185">Reference proteome</keyword>
<comment type="caution">
    <text evidence="2">The sequence shown here is derived from an EMBL/GenBank/DDBJ whole genome shotgun (WGS) entry which is preliminary data.</text>
</comment>
<reference evidence="2" key="1">
    <citation type="submission" date="2022-03" db="EMBL/GenBank/DDBJ databases">
        <title>Genomic analyses of argali, domestic sheep and their hybrids provide insights into chromosomal evolution, heterosis and genetic basis of agronomic traits.</title>
        <authorList>
            <person name="Li M."/>
        </authorList>
    </citation>
    <scope>NUCLEOTIDE SEQUENCE</scope>
    <source>
        <strain evidence="2">CAU-MHL-2022a</strain>
        <tissue evidence="2">Skin</tissue>
    </source>
</reference>
<evidence type="ECO:0000256" key="1">
    <source>
        <dbReference type="SAM" id="MobiDB-lite"/>
    </source>
</evidence>
<accession>A0AAD4TN17</accession>
<sequence>MGRCERGPGELPHQPTGSRRKCNKNGSFVDLPSQQLQLIQDQKRIKPQSAVLYVQLAIQGKKRRTFFLQFAIAPAGKEFIDKIALATECRTIPVLLSLMMELIQVRGQSRFWNNGEDDGNEDDYSVGKKLMNTREKPALKLLHWFSGNQCRPAAYLFRSQ</sequence>
<dbReference type="Proteomes" id="UP001214576">
    <property type="component" value="Unassembled WGS sequence"/>
</dbReference>
<evidence type="ECO:0000313" key="2">
    <source>
        <dbReference type="EMBL" id="KAI4529507.1"/>
    </source>
</evidence>
<dbReference type="AlphaFoldDB" id="A0AAD4TN17"/>
<protein>
    <submittedName>
        <fullName evidence="2">Uncharacterized protein</fullName>
    </submittedName>
</protein>
<evidence type="ECO:0000313" key="3">
    <source>
        <dbReference type="Proteomes" id="UP001214576"/>
    </source>
</evidence>
<proteinExistence type="predicted"/>
<gene>
    <name evidence="2" type="ORF">MG293_020185</name>
</gene>